<evidence type="ECO:0000256" key="2">
    <source>
        <dbReference type="ARBA" id="ARBA00022801"/>
    </source>
</evidence>
<keyword evidence="5" id="KW-1185">Reference proteome</keyword>
<accession>A0A9W8CSQ3</accession>
<comment type="caution">
    <text evidence="4">The sequence shown here is derived from an EMBL/GenBank/DDBJ whole genome shotgun (WGS) entry which is preliminary data.</text>
</comment>
<sequence length="194" mass="21845">MDPSSSSSPSAASSVVSFLSIVEKLKRTKRTGWINNGIKGPESIADHMYRMGIMAMLVDDPALDRTKCIKMAIVHDLAEALVGDITPYDGISKEQKRMLEQSGMKQIVETLGNTAQAQEIAALWQEYEDDATDEAHLVHDLDKCEMIQQAMEYEHSDQTKLESFFASTRGIFRHPQVQSWVDEIVRRRLANESQ</sequence>
<dbReference type="EMBL" id="JANBOJ010000132">
    <property type="protein sequence ID" value="KAJ1722067.1"/>
    <property type="molecule type" value="Genomic_DNA"/>
</dbReference>
<proteinExistence type="predicted"/>
<feature type="domain" description="HD" evidence="3">
    <location>
        <begin position="22"/>
        <end position="167"/>
    </location>
</feature>
<reference evidence="4" key="1">
    <citation type="submission" date="2022-07" db="EMBL/GenBank/DDBJ databases">
        <title>Phylogenomic reconstructions and comparative analyses of Kickxellomycotina fungi.</title>
        <authorList>
            <person name="Reynolds N.K."/>
            <person name="Stajich J.E."/>
            <person name="Barry K."/>
            <person name="Grigoriev I.V."/>
            <person name="Crous P."/>
            <person name="Smith M.E."/>
        </authorList>
    </citation>
    <scope>NUCLEOTIDE SEQUENCE</scope>
    <source>
        <strain evidence="4">NBRC 32514</strain>
    </source>
</reference>
<dbReference type="PANTHER" id="PTHR11845">
    <property type="entry name" value="5'-DEOXYNUCLEOTIDASE HDDC2"/>
    <property type="match status" value="1"/>
</dbReference>
<evidence type="ECO:0000313" key="5">
    <source>
        <dbReference type="Proteomes" id="UP001149813"/>
    </source>
</evidence>
<dbReference type="GO" id="GO:0002953">
    <property type="term" value="F:5'-deoxynucleotidase activity"/>
    <property type="evidence" value="ECO:0007669"/>
    <property type="project" value="InterPro"/>
</dbReference>
<dbReference type="Proteomes" id="UP001149813">
    <property type="component" value="Unassembled WGS sequence"/>
</dbReference>
<organism evidence="4 5">
    <name type="scientific">Coemansia erecta</name>
    <dbReference type="NCBI Taxonomy" id="147472"/>
    <lineage>
        <taxon>Eukaryota</taxon>
        <taxon>Fungi</taxon>
        <taxon>Fungi incertae sedis</taxon>
        <taxon>Zoopagomycota</taxon>
        <taxon>Kickxellomycotina</taxon>
        <taxon>Kickxellomycetes</taxon>
        <taxon>Kickxellales</taxon>
        <taxon>Kickxellaceae</taxon>
        <taxon>Coemansia</taxon>
    </lineage>
</organism>
<dbReference type="GO" id="GO:0005737">
    <property type="term" value="C:cytoplasm"/>
    <property type="evidence" value="ECO:0007669"/>
    <property type="project" value="TreeGrafter"/>
</dbReference>
<dbReference type="InterPro" id="IPR039356">
    <property type="entry name" value="YfbR/HDDC2"/>
</dbReference>
<gene>
    <name evidence="4" type="ORF">LPJ53_003474</name>
</gene>
<evidence type="ECO:0000313" key="4">
    <source>
        <dbReference type="EMBL" id="KAJ1722067.1"/>
    </source>
</evidence>
<protein>
    <recommendedName>
        <fullName evidence="3">HD domain-containing protein</fullName>
    </recommendedName>
</protein>
<evidence type="ECO:0000256" key="1">
    <source>
        <dbReference type="ARBA" id="ARBA00022723"/>
    </source>
</evidence>
<dbReference type="InterPro" id="IPR006674">
    <property type="entry name" value="HD_domain"/>
</dbReference>
<keyword evidence="1" id="KW-0479">Metal-binding</keyword>
<dbReference type="Gene3D" id="1.10.3210.10">
    <property type="entry name" value="Hypothetical protein af1432"/>
    <property type="match status" value="1"/>
</dbReference>
<dbReference type="OrthoDB" id="10254258at2759"/>
<dbReference type="PANTHER" id="PTHR11845:SF13">
    <property type="entry name" value="5'-DEOXYNUCLEOTIDASE HDDC2"/>
    <property type="match status" value="1"/>
</dbReference>
<evidence type="ECO:0000259" key="3">
    <source>
        <dbReference type="Pfam" id="PF13023"/>
    </source>
</evidence>
<dbReference type="GO" id="GO:0046872">
    <property type="term" value="F:metal ion binding"/>
    <property type="evidence" value="ECO:0007669"/>
    <property type="project" value="UniProtKB-KW"/>
</dbReference>
<dbReference type="AlphaFoldDB" id="A0A9W8CSQ3"/>
<dbReference type="FunFam" id="1.10.3210.10:FF:000016">
    <property type="entry name" value="HD domain-containing protein 2"/>
    <property type="match status" value="1"/>
</dbReference>
<keyword evidence="2" id="KW-0378">Hydrolase</keyword>
<dbReference type="SUPFAM" id="SSF109604">
    <property type="entry name" value="HD-domain/PDEase-like"/>
    <property type="match status" value="1"/>
</dbReference>
<name>A0A9W8CSQ3_9FUNG</name>
<dbReference type="Pfam" id="PF13023">
    <property type="entry name" value="HD_3"/>
    <property type="match status" value="1"/>
</dbReference>